<dbReference type="InterPro" id="IPR011059">
    <property type="entry name" value="Metal-dep_hydrolase_composite"/>
</dbReference>
<dbReference type="SUPFAM" id="SSF51338">
    <property type="entry name" value="Composite domain of metallo-dependent hydrolases"/>
    <property type="match status" value="1"/>
</dbReference>
<gene>
    <name evidence="3" type="ORF">H0E84_12120</name>
</gene>
<comment type="caution">
    <text evidence="3">The sequence shown here is derived from an EMBL/GenBank/DDBJ whole genome shotgun (WGS) entry which is preliminary data.</text>
</comment>
<feature type="chain" id="PRO_5032287415" evidence="1">
    <location>
        <begin position="25"/>
        <end position="479"/>
    </location>
</feature>
<keyword evidence="3" id="KW-0378">Hydrolase</keyword>
<sequence length="479" mass="50038">MRVFRIGTAILMSLLIATACPASGSERPVAVVANDPGGGPGHVAFDHPLVALVGVLLVDGTGGAPVPNQTIVVAGDRIVAIGDSASTPVPDSAHRLDLHGHTVIPGIVGMHNHLHMPGVPLMRHTAPRLYLASGVTTIATAGSADADGEIALAAAVAEGEVPGPRIFQSAPYLTGPGGNAPMFKPGSPEQARDFVRQWAGRGAAWIKLYRHVRPDVAAAAIDQAHALGLRVAGHVCSLTFAEAARMGIDSLEHGLLAATDFVAGKHAGECVSNRASLSELDMDDERVAGLVALLVREGVTLTSTLAIGETHFPHRPQADGRALAAMSPELREAYRARQRRLREDDAGPYRPALFGKMLAFERMFVAAGGRLVAGPDTGRHVLPGFGDQRNFELLVEAGFDVPGAIRIMTANGAETLGIADRVGILRQGLQADLVVLAGDLVREPGAIARPVLVFKQGTAFDPAPLLEQVRGRVGGRARP</sequence>
<keyword evidence="1" id="KW-0732">Signal</keyword>
<keyword evidence="4" id="KW-1185">Reference proteome</keyword>
<dbReference type="InterPro" id="IPR006680">
    <property type="entry name" value="Amidohydro-rel"/>
</dbReference>
<feature type="domain" description="Amidohydrolase-related" evidence="2">
    <location>
        <begin position="396"/>
        <end position="446"/>
    </location>
</feature>
<evidence type="ECO:0000259" key="2">
    <source>
        <dbReference type="Pfam" id="PF01979"/>
    </source>
</evidence>
<dbReference type="Pfam" id="PF01979">
    <property type="entry name" value="Amidohydro_1"/>
    <property type="match status" value="1"/>
</dbReference>
<proteinExistence type="predicted"/>
<dbReference type="GO" id="GO:0016810">
    <property type="term" value="F:hydrolase activity, acting on carbon-nitrogen (but not peptide) bonds"/>
    <property type="evidence" value="ECO:0007669"/>
    <property type="project" value="InterPro"/>
</dbReference>
<dbReference type="Proteomes" id="UP000578091">
    <property type="component" value="Unassembled WGS sequence"/>
</dbReference>
<dbReference type="PANTHER" id="PTHR43135">
    <property type="entry name" value="ALPHA-D-RIBOSE 1-METHYLPHOSPHONATE 5-TRIPHOSPHATE DIPHOSPHATASE"/>
    <property type="match status" value="1"/>
</dbReference>
<protein>
    <submittedName>
        <fullName evidence="3">Amidohydrolase family protein</fullName>
    </submittedName>
</protein>
<dbReference type="SUPFAM" id="SSF51556">
    <property type="entry name" value="Metallo-dependent hydrolases"/>
    <property type="match status" value="1"/>
</dbReference>
<dbReference type="InterPro" id="IPR051781">
    <property type="entry name" value="Metallo-dep_Hydrolase"/>
</dbReference>
<dbReference type="PANTHER" id="PTHR43135:SF3">
    <property type="entry name" value="ALPHA-D-RIBOSE 1-METHYLPHOSPHONATE 5-TRIPHOSPHATE DIPHOSPHATASE"/>
    <property type="match status" value="1"/>
</dbReference>
<evidence type="ECO:0000256" key="1">
    <source>
        <dbReference type="SAM" id="SignalP"/>
    </source>
</evidence>
<dbReference type="AlphaFoldDB" id="A0A853JCW3"/>
<evidence type="ECO:0000313" key="4">
    <source>
        <dbReference type="Proteomes" id="UP000578091"/>
    </source>
</evidence>
<dbReference type="EMBL" id="JACCKA010000072">
    <property type="protein sequence ID" value="NZA27126.1"/>
    <property type="molecule type" value="Genomic_DNA"/>
</dbReference>
<dbReference type="InterPro" id="IPR032466">
    <property type="entry name" value="Metal_Hydrolase"/>
</dbReference>
<dbReference type="Gene3D" id="3.20.20.140">
    <property type="entry name" value="Metal-dependent hydrolases"/>
    <property type="match status" value="1"/>
</dbReference>
<name>A0A853JCW3_9GAMM</name>
<dbReference type="PROSITE" id="PS51257">
    <property type="entry name" value="PROKAR_LIPOPROTEIN"/>
    <property type="match status" value="1"/>
</dbReference>
<accession>A0A853JCW3</accession>
<evidence type="ECO:0000313" key="3">
    <source>
        <dbReference type="EMBL" id="NZA27126.1"/>
    </source>
</evidence>
<feature type="signal peptide" evidence="1">
    <location>
        <begin position="1"/>
        <end position="24"/>
    </location>
</feature>
<dbReference type="RefSeq" id="WP_180678903.1">
    <property type="nucleotide sequence ID" value="NZ_JACCKA010000072.1"/>
</dbReference>
<reference evidence="3 4" key="1">
    <citation type="submission" date="2020-07" db="EMBL/GenBank/DDBJ databases">
        <title>Luteimonas sp. SJ-92.</title>
        <authorList>
            <person name="Huang X.-X."/>
            <person name="Xu L."/>
            <person name="Sun J.-Q."/>
        </authorList>
    </citation>
    <scope>NUCLEOTIDE SEQUENCE [LARGE SCALE GENOMIC DNA]</scope>
    <source>
        <strain evidence="3 4">SJ-92</strain>
    </source>
</reference>
<dbReference type="Gene3D" id="2.30.40.10">
    <property type="entry name" value="Urease, subunit C, domain 1"/>
    <property type="match status" value="1"/>
</dbReference>
<organism evidence="3 4">
    <name type="scientific">Luteimonas salinisoli</name>
    <dbReference type="NCBI Taxonomy" id="2752307"/>
    <lineage>
        <taxon>Bacteria</taxon>
        <taxon>Pseudomonadati</taxon>
        <taxon>Pseudomonadota</taxon>
        <taxon>Gammaproteobacteria</taxon>
        <taxon>Lysobacterales</taxon>
        <taxon>Lysobacteraceae</taxon>
        <taxon>Luteimonas</taxon>
    </lineage>
</organism>